<organism evidence="1">
    <name type="scientific">Timema bartmani</name>
    <dbReference type="NCBI Taxonomy" id="61472"/>
    <lineage>
        <taxon>Eukaryota</taxon>
        <taxon>Metazoa</taxon>
        <taxon>Ecdysozoa</taxon>
        <taxon>Arthropoda</taxon>
        <taxon>Hexapoda</taxon>
        <taxon>Insecta</taxon>
        <taxon>Pterygota</taxon>
        <taxon>Neoptera</taxon>
        <taxon>Polyneoptera</taxon>
        <taxon>Phasmatodea</taxon>
        <taxon>Timematodea</taxon>
        <taxon>Timematoidea</taxon>
        <taxon>Timematidae</taxon>
        <taxon>Timema</taxon>
    </lineage>
</organism>
<proteinExistence type="predicted"/>
<name>A0A7R9HZL1_9NEOP</name>
<evidence type="ECO:0000313" key="1">
    <source>
        <dbReference type="EMBL" id="CAD7439860.1"/>
    </source>
</evidence>
<sequence length="99" mass="11345">MVTSLAKSRRDGIYKRDFTRSLPHFVPYELLNKKFRAAQKQLDREVSHVQAAALELERGLHGESVKAGDISRLLGGMVERLQVLKRKVCFSDIHLHFIS</sequence>
<gene>
    <name evidence="1" type="ORF">TBIB3V08_LOCUS2404</name>
</gene>
<reference evidence="1" key="1">
    <citation type="submission" date="2020-11" db="EMBL/GenBank/DDBJ databases">
        <authorList>
            <person name="Tran Van P."/>
        </authorList>
    </citation>
    <scope>NUCLEOTIDE SEQUENCE</scope>
</reference>
<accession>A0A7R9HZL1</accession>
<dbReference type="AlphaFoldDB" id="A0A7R9HZL1"/>
<protein>
    <submittedName>
        <fullName evidence="1">Uncharacterized protein</fullName>
    </submittedName>
</protein>
<dbReference type="EMBL" id="OD564807">
    <property type="protein sequence ID" value="CAD7439860.1"/>
    <property type="molecule type" value="Genomic_DNA"/>
</dbReference>